<dbReference type="Pfam" id="PF11319">
    <property type="entry name" value="VasI"/>
    <property type="match status" value="1"/>
</dbReference>
<dbReference type="AlphaFoldDB" id="A0A1Y0CW46"/>
<protein>
    <recommendedName>
        <fullName evidence="4">Type VI secretion system-associated protein</fullName>
    </recommendedName>
</protein>
<organism evidence="2 3">
    <name type="scientific">Oceanisphaera avium</name>
    <dbReference type="NCBI Taxonomy" id="1903694"/>
    <lineage>
        <taxon>Bacteria</taxon>
        <taxon>Pseudomonadati</taxon>
        <taxon>Pseudomonadota</taxon>
        <taxon>Gammaproteobacteria</taxon>
        <taxon>Aeromonadales</taxon>
        <taxon>Aeromonadaceae</taxon>
        <taxon>Oceanisphaera</taxon>
    </lineage>
</organism>
<keyword evidence="3" id="KW-1185">Reference proteome</keyword>
<feature type="signal peptide" evidence="1">
    <location>
        <begin position="1"/>
        <end position="26"/>
    </location>
</feature>
<name>A0A1Y0CW46_9GAMM</name>
<feature type="chain" id="PRO_5012959817" description="Type VI secretion system-associated protein" evidence="1">
    <location>
        <begin position="27"/>
        <end position="205"/>
    </location>
</feature>
<keyword evidence="1" id="KW-0732">Signal</keyword>
<evidence type="ECO:0000313" key="3">
    <source>
        <dbReference type="Proteomes" id="UP000243793"/>
    </source>
</evidence>
<dbReference type="Proteomes" id="UP000243793">
    <property type="component" value="Chromosome"/>
</dbReference>
<dbReference type="KEGG" id="ocm:CBP12_04255"/>
<reference evidence="3" key="1">
    <citation type="submission" date="2017-05" db="EMBL/GenBank/DDBJ databases">
        <authorList>
            <person name="Sung H."/>
        </authorList>
    </citation>
    <scope>NUCLEOTIDE SEQUENCE [LARGE SCALE GENOMIC DNA]</scope>
    <source>
        <strain evidence="3">AMac2203</strain>
    </source>
</reference>
<evidence type="ECO:0000256" key="1">
    <source>
        <dbReference type="SAM" id="SignalP"/>
    </source>
</evidence>
<evidence type="ECO:0000313" key="2">
    <source>
        <dbReference type="EMBL" id="ART79459.1"/>
    </source>
</evidence>
<dbReference type="InterPro" id="IPR017738">
    <property type="entry name" value="T6SS-assoc_VCA0118"/>
</dbReference>
<proteinExistence type="predicted"/>
<gene>
    <name evidence="2" type="ORF">CBP12_04255</name>
</gene>
<evidence type="ECO:0008006" key="4">
    <source>
        <dbReference type="Google" id="ProtNLM"/>
    </source>
</evidence>
<sequence length="205" mass="22537">MNEKESLVQKQLFALLALALSLPVAAEPISVNAFNACAALSPNDARLACYDQLAKDHAKISEHADTAHGKWEVDIKVDPIDDSKTVHIALTADSGNSRYGKPIQLLANCDSDQTELLIDWQIYLGSEAKVTLRIGDHPAHTTKWKLSSNRQQSFNTAPIETLKTMLQAEQMAAQTTPFNQQPSTAIFDLRGLDEAIKPLRAACNW</sequence>
<dbReference type="EMBL" id="CP021376">
    <property type="protein sequence ID" value="ART79459.1"/>
    <property type="molecule type" value="Genomic_DNA"/>
</dbReference>
<accession>A0A1Y0CW46</accession>